<dbReference type="SUPFAM" id="SSF81382">
    <property type="entry name" value="Skp1 dimerisation domain-like"/>
    <property type="match status" value="1"/>
</dbReference>
<dbReference type="PANTHER" id="PTHR11165">
    <property type="entry name" value="SKP1"/>
    <property type="match status" value="1"/>
</dbReference>
<evidence type="ECO:0000256" key="1">
    <source>
        <dbReference type="ARBA" id="ARBA00004906"/>
    </source>
</evidence>
<dbReference type="Proteomes" id="UP001237642">
    <property type="component" value="Unassembled WGS sequence"/>
</dbReference>
<feature type="compositionally biased region" description="Basic residues" evidence="4">
    <location>
        <begin position="256"/>
        <end position="270"/>
    </location>
</feature>
<evidence type="ECO:0000256" key="4">
    <source>
        <dbReference type="SAM" id="MobiDB-lite"/>
    </source>
</evidence>
<evidence type="ECO:0000313" key="6">
    <source>
        <dbReference type="Proteomes" id="UP001237642"/>
    </source>
</evidence>
<name>A0AAD8HUY3_9APIA</name>
<dbReference type="SUPFAM" id="SSF54695">
    <property type="entry name" value="POZ domain"/>
    <property type="match status" value="1"/>
</dbReference>
<comment type="similarity">
    <text evidence="2">Belongs to the SKP1 family.</text>
</comment>
<evidence type="ECO:0000256" key="2">
    <source>
        <dbReference type="ARBA" id="ARBA00009993"/>
    </source>
</evidence>
<dbReference type="AlphaFoldDB" id="A0AAD8HUY3"/>
<dbReference type="InterPro" id="IPR036296">
    <property type="entry name" value="SKP1-like_dim_sf"/>
</dbReference>
<feature type="region of interest" description="Disordered" evidence="4">
    <location>
        <begin position="250"/>
        <end position="292"/>
    </location>
</feature>
<comment type="caution">
    <text evidence="5">The sequence shown here is derived from an EMBL/GenBank/DDBJ whole genome shotgun (WGS) entry which is preliminary data.</text>
</comment>
<reference evidence="5" key="1">
    <citation type="submission" date="2023-02" db="EMBL/GenBank/DDBJ databases">
        <title>Genome of toxic invasive species Heracleum sosnowskyi carries increased number of genes despite the absence of recent whole-genome duplications.</title>
        <authorList>
            <person name="Schelkunov M."/>
            <person name="Shtratnikova V."/>
            <person name="Makarenko M."/>
            <person name="Klepikova A."/>
            <person name="Omelchenko D."/>
            <person name="Novikova G."/>
            <person name="Obukhova E."/>
            <person name="Bogdanov V."/>
            <person name="Penin A."/>
            <person name="Logacheva M."/>
        </authorList>
    </citation>
    <scope>NUCLEOTIDE SEQUENCE</scope>
    <source>
        <strain evidence="5">Hsosn_3</strain>
        <tissue evidence="5">Leaf</tissue>
    </source>
</reference>
<evidence type="ECO:0000256" key="3">
    <source>
        <dbReference type="ARBA" id="ARBA00022786"/>
    </source>
</evidence>
<dbReference type="GO" id="GO:0009867">
    <property type="term" value="P:jasmonic acid mediated signaling pathway"/>
    <property type="evidence" value="ECO:0007669"/>
    <property type="project" value="UniProtKB-ARBA"/>
</dbReference>
<evidence type="ECO:0000313" key="5">
    <source>
        <dbReference type="EMBL" id="KAK1373259.1"/>
    </source>
</evidence>
<dbReference type="GO" id="GO:0006511">
    <property type="term" value="P:ubiquitin-dependent protein catabolic process"/>
    <property type="evidence" value="ECO:0007669"/>
    <property type="project" value="InterPro"/>
</dbReference>
<dbReference type="Gene3D" id="3.30.710.10">
    <property type="entry name" value="Potassium Channel Kv1.1, Chain A"/>
    <property type="match status" value="1"/>
</dbReference>
<dbReference type="EMBL" id="JAUIZM010000007">
    <property type="protein sequence ID" value="KAK1373259.1"/>
    <property type="molecule type" value="Genomic_DNA"/>
</dbReference>
<proteinExistence type="inferred from homology"/>
<gene>
    <name evidence="5" type="ORF">POM88_029452</name>
</gene>
<keyword evidence="6" id="KW-1185">Reference proteome</keyword>
<reference evidence="5" key="2">
    <citation type="submission" date="2023-05" db="EMBL/GenBank/DDBJ databases">
        <authorList>
            <person name="Schelkunov M.I."/>
        </authorList>
    </citation>
    <scope>NUCLEOTIDE SEQUENCE</scope>
    <source>
        <strain evidence="5">Hsosn_3</strain>
        <tissue evidence="5">Leaf</tissue>
    </source>
</reference>
<organism evidence="5 6">
    <name type="scientific">Heracleum sosnowskyi</name>
    <dbReference type="NCBI Taxonomy" id="360622"/>
    <lineage>
        <taxon>Eukaryota</taxon>
        <taxon>Viridiplantae</taxon>
        <taxon>Streptophyta</taxon>
        <taxon>Embryophyta</taxon>
        <taxon>Tracheophyta</taxon>
        <taxon>Spermatophyta</taxon>
        <taxon>Magnoliopsida</taxon>
        <taxon>eudicotyledons</taxon>
        <taxon>Gunneridae</taxon>
        <taxon>Pentapetalae</taxon>
        <taxon>asterids</taxon>
        <taxon>campanulids</taxon>
        <taxon>Apiales</taxon>
        <taxon>Apiaceae</taxon>
        <taxon>Apioideae</taxon>
        <taxon>apioid superclade</taxon>
        <taxon>Tordylieae</taxon>
        <taxon>Tordyliinae</taxon>
        <taxon>Heracleum</taxon>
    </lineage>
</organism>
<keyword evidence="3" id="KW-0833">Ubl conjugation pathway</keyword>
<feature type="compositionally biased region" description="Polar residues" evidence="4">
    <location>
        <begin position="277"/>
        <end position="288"/>
    </location>
</feature>
<dbReference type="InterPro" id="IPR016897">
    <property type="entry name" value="SKP1"/>
</dbReference>
<dbReference type="InterPro" id="IPR001232">
    <property type="entry name" value="SKP1-like"/>
</dbReference>
<protein>
    <submittedName>
        <fullName evidence="5">Skp1 domain-containing protein</fullName>
    </submittedName>
</protein>
<dbReference type="InterPro" id="IPR011333">
    <property type="entry name" value="SKP1/BTB/POZ_sf"/>
</dbReference>
<sequence length="353" mass="40062">MSIEVLLYQSDKLASTINEGCSKCQWVLKSCQWLKKSWNNKRCSCTSKGYSTTQTFICLQTADGSTVLVEPEIAALSPTLRDELQLGVGYTKSNPICVPPSIMPNILATVFDYCRFHQAPGGTDKECKLFEDNFFKKDSETLTLLARASRYLQLKLLADKIWKTIAWNISNGPPEERHRFFNHALANAEPEKLERYMDSIGGSRGRLLKRLSVKKKKELEELENVEKVEAHKREDTNSVDDLVSFINGEEADSKKGGTKKKKSHRKKKGKNVVPSVCPSTAEPSSSAWDGSLDLEDEFDDADMDPAMKEKTDREVIDFARRLNVPYHEIRPDLDSRIGKVDQFLILEMERIFV</sequence>
<accession>A0AAD8HUY3</accession>
<comment type="pathway">
    <text evidence="1">Protein modification; protein ubiquitination.</text>
</comment>
<dbReference type="SMART" id="SM00512">
    <property type="entry name" value="Skp1"/>
    <property type="match status" value="1"/>
</dbReference>